<dbReference type="SUPFAM" id="SSF118010">
    <property type="entry name" value="TM1457-like"/>
    <property type="match status" value="1"/>
</dbReference>
<dbReference type="OrthoDB" id="48998at2"/>
<proteinExistence type="inferred from homology"/>
<dbReference type="PANTHER" id="PTHR39178:SF1">
    <property type="entry name" value="RIBOSOMAL-PROCESSING CYSTEINE PROTEASE PRP"/>
    <property type="match status" value="1"/>
</dbReference>
<evidence type="ECO:0000313" key="8">
    <source>
        <dbReference type="Proteomes" id="UP000183918"/>
    </source>
</evidence>
<dbReference type="InterPro" id="IPR036764">
    <property type="entry name" value="Peptidase_Prp_sf"/>
</dbReference>
<dbReference type="GO" id="GO:0008234">
    <property type="term" value="F:cysteine-type peptidase activity"/>
    <property type="evidence" value="ECO:0007669"/>
    <property type="project" value="UniProtKB-KW"/>
</dbReference>
<dbReference type="Proteomes" id="UP000183918">
    <property type="component" value="Unassembled WGS sequence"/>
</dbReference>
<name>A0A1H3FKN4_9FIRM</name>
<evidence type="ECO:0000256" key="5">
    <source>
        <dbReference type="ARBA" id="ARBA00044503"/>
    </source>
</evidence>
<sequence length="110" mass="12555">MITTKFYKDKKSRLVGFTFDGHAEFADPGEDVVCAAVSTVVYATENAIDKLTKVRYSCGFKDGYVDLRVDTKCLRGRHDVQLLLRMLELSIIDIKNKYGEDYITISYEEV</sequence>
<evidence type="ECO:0000256" key="4">
    <source>
        <dbReference type="ARBA" id="ARBA00022807"/>
    </source>
</evidence>
<dbReference type="InterPro" id="IPR007422">
    <property type="entry name" value="Peptidase_Prp"/>
</dbReference>
<reference evidence="7 8" key="1">
    <citation type="submission" date="2016-10" db="EMBL/GenBank/DDBJ databases">
        <authorList>
            <person name="de Groot N.N."/>
        </authorList>
    </citation>
    <scope>NUCLEOTIDE SEQUENCE [LARGE SCALE GENOMIC DNA]</scope>
    <source>
        <strain evidence="7 8">DSM 14045</strain>
    </source>
</reference>
<dbReference type="Pfam" id="PF04327">
    <property type="entry name" value="Peptidase_Prp"/>
    <property type="match status" value="1"/>
</dbReference>
<evidence type="ECO:0000256" key="3">
    <source>
        <dbReference type="ARBA" id="ARBA00022801"/>
    </source>
</evidence>
<dbReference type="STRING" id="1122142.SAMN02910414_00275"/>
<comment type="similarity">
    <text evidence="5">Belongs to the Prp family.</text>
</comment>
<evidence type="ECO:0000256" key="6">
    <source>
        <dbReference type="ARBA" id="ARBA00044538"/>
    </source>
</evidence>
<keyword evidence="2" id="KW-0645">Protease</keyword>
<keyword evidence="3" id="KW-0378">Hydrolase</keyword>
<gene>
    <name evidence="7" type="ORF">SAMN02910414_00275</name>
</gene>
<keyword evidence="8" id="KW-1185">Reference proteome</keyword>
<dbReference type="AlphaFoldDB" id="A0A1H3FKN4"/>
<dbReference type="RefSeq" id="WP_074715443.1">
    <property type="nucleotide sequence ID" value="NZ_FNPG01000005.1"/>
</dbReference>
<keyword evidence="1" id="KW-0690">Ribosome biogenesis</keyword>
<dbReference type="Gene3D" id="3.30.70.1490">
    <property type="entry name" value="Cysteine protease Prp"/>
    <property type="match status" value="1"/>
</dbReference>
<evidence type="ECO:0000313" key="7">
    <source>
        <dbReference type="EMBL" id="SDX91490.1"/>
    </source>
</evidence>
<keyword evidence="4" id="KW-0788">Thiol protease</keyword>
<evidence type="ECO:0000256" key="2">
    <source>
        <dbReference type="ARBA" id="ARBA00022670"/>
    </source>
</evidence>
<dbReference type="GO" id="GO:0006508">
    <property type="term" value="P:proteolysis"/>
    <property type="evidence" value="ECO:0007669"/>
    <property type="project" value="UniProtKB-KW"/>
</dbReference>
<organism evidence="7 8">
    <name type="scientific">Lachnobacterium bovis DSM 14045</name>
    <dbReference type="NCBI Taxonomy" id="1122142"/>
    <lineage>
        <taxon>Bacteria</taxon>
        <taxon>Bacillati</taxon>
        <taxon>Bacillota</taxon>
        <taxon>Clostridia</taxon>
        <taxon>Lachnospirales</taxon>
        <taxon>Lachnospiraceae</taxon>
        <taxon>Lachnobacterium</taxon>
    </lineage>
</organism>
<dbReference type="GO" id="GO:0042254">
    <property type="term" value="P:ribosome biogenesis"/>
    <property type="evidence" value="ECO:0007669"/>
    <property type="project" value="UniProtKB-KW"/>
</dbReference>
<evidence type="ECO:0000256" key="1">
    <source>
        <dbReference type="ARBA" id="ARBA00022517"/>
    </source>
</evidence>
<protein>
    <recommendedName>
        <fullName evidence="6">Ribosomal processing cysteine protease Prp</fullName>
    </recommendedName>
</protein>
<accession>A0A1H3FKN4</accession>
<dbReference type="EMBL" id="FNPG01000005">
    <property type="protein sequence ID" value="SDX91490.1"/>
    <property type="molecule type" value="Genomic_DNA"/>
</dbReference>
<dbReference type="CDD" id="cd16332">
    <property type="entry name" value="Prp-like"/>
    <property type="match status" value="1"/>
</dbReference>
<dbReference type="PANTHER" id="PTHR39178">
    <property type="entry name" value="HYPOTHETICAL RIBOSOME-ASSOCIATED PROTEIN"/>
    <property type="match status" value="1"/>
</dbReference>